<feature type="region of interest" description="Disordered" evidence="1">
    <location>
        <begin position="1"/>
        <end position="82"/>
    </location>
</feature>
<organism evidence="2 3">
    <name type="scientific">Martelella lutilitoris</name>
    <dbReference type="NCBI Taxonomy" id="2583532"/>
    <lineage>
        <taxon>Bacteria</taxon>
        <taxon>Pseudomonadati</taxon>
        <taxon>Pseudomonadota</taxon>
        <taxon>Alphaproteobacteria</taxon>
        <taxon>Hyphomicrobiales</taxon>
        <taxon>Aurantimonadaceae</taxon>
        <taxon>Martelella</taxon>
    </lineage>
</organism>
<gene>
    <name evidence="2" type="ORF">FF124_01655</name>
</gene>
<protein>
    <submittedName>
        <fullName evidence="2">DUF2188 domain-containing protein</fullName>
    </submittedName>
</protein>
<evidence type="ECO:0000256" key="1">
    <source>
        <dbReference type="SAM" id="MobiDB-lite"/>
    </source>
</evidence>
<dbReference type="EMBL" id="VCLB01000001">
    <property type="protein sequence ID" value="TNB49933.1"/>
    <property type="molecule type" value="Genomic_DNA"/>
</dbReference>
<dbReference type="Proteomes" id="UP000307874">
    <property type="component" value="Unassembled WGS sequence"/>
</dbReference>
<name>A0A5C4JWV7_9HYPH</name>
<comment type="caution">
    <text evidence="2">The sequence shown here is derived from an EMBL/GenBank/DDBJ whole genome shotgun (WGS) entry which is preliminary data.</text>
</comment>
<dbReference type="AlphaFoldDB" id="A0A5C4JWV7"/>
<evidence type="ECO:0000313" key="2">
    <source>
        <dbReference type="EMBL" id="TNB49933.1"/>
    </source>
</evidence>
<feature type="compositionally biased region" description="Basic and acidic residues" evidence="1">
    <location>
        <begin position="73"/>
        <end position="82"/>
    </location>
</feature>
<proteinExistence type="predicted"/>
<feature type="compositionally biased region" description="Basic and acidic residues" evidence="1">
    <location>
        <begin position="35"/>
        <end position="51"/>
    </location>
</feature>
<reference evidence="2 3" key="1">
    <citation type="submission" date="2019-06" db="EMBL/GenBank/DDBJ databases">
        <title>Martelella lutilitoris sp. nov., isolated from a tidal mudflat.</title>
        <authorList>
            <person name="Kim Y.-J."/>
        </authorList>
    </citation>
    <scope>NUCLEOTIDE SEQUENCE [LARGE SCALE GENOMIC DNA]</scope>
    <source>
        <strain evidence="2 3">GH2-6</strain>
    </source>
</reference>
<dbReference type="InterPro" id="IPR018691">
    <property type="entry name" value="DUF2188"/>
</dbReference>
<sequence length="82" mass="8790">MSNKKSPGKGGTTHVVPAKDGGWNVKRGGASRASGHFDTKQQAVDRAREISRNAQSELKIHNQDGRIAQSDSHGNDPRDVKG</sequence>
<accession>A0A5C4JWV7</accession>
<evidence type="ECO:0000313" key="3">
    <source>
        <dbReference type="Proteomes" id="UP000307874"/>
    </source>
</evidence>
<keyword evidence="3" id="KW-1185">Reference proteome</keyword>
<dbReference type="Pfam" id="PF09954">
    <property type="entry name" value="DUF2188"/>
    <property type="match status" value="1"/>
</dbReference>
<dbReference type="OrthoDB" id="8858565at2"/>